<accession>A0A7R9LRP2</accession>
<evidence type="ECO:0000259" key="2">
    <source>
        <dbReference type="PROSITE" id="PS50853"/>
    </source>
</evidence>
<dbReference type="Proteomes" id="UP000728032">
    <property type="component" value="Unassembled WGS sequence"/>
</dbReference>
<dbReference type="AlphaFoldDB" id="A0A7R9LRP2"/>
<dbReference type="EMBL" id="CAJPVJ010002459">
    <property type="protein sequence ID" value="CAG2166317.1"/>
    <property type="molecule type" value="Genomic_DNA"/>
</dbReference>
<dbReference type="InterPro" id="IPR003961">
    <property type="entry name" value="FN3_dom"/>
</dbReference>
<reference evidence="3" key="1">
    <citation type="submission" date="2020-11" db="EMBL/GenBank/DDBJ databases">
        <authorList>
            <person name="Tran Van P."/>
        </authorList>
    </citation>
    <scope>NUCLEOTIDE SEQUENCE</scope>
</reference>
<feature type="domain" description="Fibronectin type-III" evidence="2">
    <location>
        <begin position="300"/>
        <end position="412"/>
    </location>
</feature>
<dbReference type="OrthoDB" id="5843172at2759"/>
<feature type="domain" description="Fibronectin type-III" evidence="2">
    <location>
        <begin position="982"/>
        <end position="1073"/>
    </location>
</feature>
<dbReference type="Pfam" id="PF00041">
    <property type="entry name" value="fn3"/>
    <property type="match status" value="3"/>
</dbReference>
<keyword evidence="4" id="KW-1185">Reference proteome</keyword>
<proteinExistence type="predicted"/>
<dbReference type="EMBL" id="OC917284">
    <property type="protein sequence ID" value="CAD7646654.1"/>
    <property type="molecule type" value="Genomic_DNA"/>
</dbReference>
<keyword evidence="1" id="KW-0677">Repeat</keyword>
<dbReference type="PANTHER" id="PTHR13817:SF155">
    <property type="entry name" value="IG-LIKE AND FIBRONECTIN TYPE-III DOMAIN-CONTAINING PROTEIN C25G4.10"/>
    <property type="match status" value="1"/>
</dbReference>
<evidence type="ECO:0000256" key="1">
    <source>
        <dbReference type="ARBA" id="ARBA00022737"/>
    </source>
</evidence>
<evidence type="ECO:0000313" key="3">
    <source>
        <dbReference type="EMBL" id="CAD7646654.1"/>
    </source>
</evidence>
<organism evidence="3">
    <name type="scientific">Oppiella nova</name>
    <dbReference type="NCBI Taxonomy" id="334625"/>
    <lineage>
        <taxon>Eukaryota</taxon>
        <taxon>Metazoa</taxon>
        <taxon>Ecdysozoa</taxon>
        <taxon>Arthropoda</taxon>
        <taxon>Chelicerata</taxon>
        <taxon>Arachnida</taxon>
        <taxon>Acari</taxon>
        <taxon>Acariformes</taxon>
        <taxon>Sarcoptiformes</taxon>
        <taxon>Oribatida</taxon>
        <taxon>Brachypylina</taxon>
        <taxon>Oppioidea</taxon>
        <taxon>Oppiidae</taxon>
        <taxon>Oppiella</taxon>
    </lineage>
</organism>
<feature type="domain" description="Fibronectin type-III" evidence="2">
    <location>
        <begin position="519"/>
        <end position="622"/>
    </location>
</feature>
<dbReference type="Pfam" id="PF01682">
    <property type="entry name" value="DB"/>
    <property type="match status" value="3"/>
</dbReference>
<dbReference type="InterPro" id="IPR050964">
    <property type="entry name" value="Striated_Muscle_Regulatory"/>
</dbReference>
<dbReference type="SUPFAM" id="SSF49265">
    <property type="entry name" value="Fibronectin type III"/>
    <property type="match status" value="3"/>
</dbReference>
<protein>
    <recommendedName>
        <fullName evidence="2">Fibronectin type-III domain-containing protein</fullName>
    </recommendedName>
</protein>
<dbReference type="InterPro" id="IPR013783">
    <property type="entry name" value="Ig-like_fold"/>
</dbReference>
<dbReference type="PANTHER" id="PTHR13817">
    <property type="entry name" value="TITIN"/>
    <property type="match status" value="1"/>
</dbReference>
<name>A0A7R9LRP2_9ACAR</name>
<dbReference type="SMART" id="SM00060">
    <property type="entry name" value="FN3"/>
    <property type="match status" value="5"/>
</dbReference>
<dbReference type="InterPro" id="IPR036116">
    <property type="entry name" value="FN3_sf"/>
</dbReference>
<dbReference type="PROSITE" id="PS50853">
    <property type="entry name" value="FN3"/>
    <property type="match status" value="5"/>
</dbReference>
<dbReference type="CDD" id="cd00063">
    <property type="entry name" value="FN3"/>
    <property type="match status" value="5"/>
</dbReference>
<dbReference type="Gene3D" id="2.60.40.10">
    <property type="entry name" value="Immunoglobulins"/>
    <property type="match status" value="5"/>
</dbReference>
<feature type="domain" description="Fibronectin type-III" evidence="2">
    <location>
        <begin position="637"/>
        <end position="736"/>
    </location>
</feature>
<feature type="domain" description="Fibronectin type-III" evidence="2">
    <location>
        <begin position="67"/>
        <end position="185"/>
    </location>
</feature>
<sequence>MSQLIKCLTDGRNHIPCCERQNIPRICHDSCAGRYTLTTALQHIICLDYAIPTLSCIADGIQTLPPPPRDVTAEPISTSQINVKWERSTEKMQSLIESYELNVTELHSFDPNDWTLKKKSEISKHLKQREGINPYTKTFKIDGNRTEFTINELKESTMYEMAIKSINKYGTSIVTNDIRVVTHSQAIHSIEKDTKKPISSLKFNKTSSLAPNLRKCCADNGMKSEFCLNTLCDLTKLEEASVADISFCAQFSNITFKCLVPDYDISGKVLKTDFRYFVCLHYIPAYSSCVLESKGLLPTEPRSVVISSRHQDWALVKWSPPIKLSESVTKYHIHIRELDPEIDEGYAVETATRSPELDPEIDEGYAVETATRSPYLIDGLKPGLKYEVFITALNRHGMSRSSSRVTFKTKDPESNTDIELQQSDASNGYNETACCQRAVIPDICLPLCSYHMNITDGLQLGALCADQRTIRTMIRCLSGGRDHRPCCERRGVENDCLDVCMGVIKESPFIVGAKCSKYSGKILQCMVEGADTLPVNVTLSRKDDIRSGQQHITYQLRYSAIDSEIPPHPYDDVYSIRLNISDTKTVLSGLKPSTRYSIYVVSVNPYGYSMPSFLLLINTKSEDEKETQEVIRSQLGPPHSIQIIQQTTDSLSFKWLPPFYIPPDITLIYEVYYKKVSNISSEPQKEWNISDTYVNLIDITGLTYNTQYALAPLPQPDLTPRLPLYNWIRCDAIGNPIPTISMFINGILAKTEETRHLVHKLDYIQRNLTSISCQATNAETVNNQSVFPAQSHVEVRVRFAPTIKIDNKLNIASKYGSIQLKCEYSGNPEPKVQFFRDLRNKAELKSGVNTQINLIPHSTNEYGRETAVLNLKVEEHKASDRNTSACCQSEGVSENCLSICNVEIDFNVVFNKPQCFSELNKFMFCAADGSDHRECCIRRDVSRDCLHWCAGYKVSQPSLCLLSSVRDIVSCFKEGNSLLPSMPTNIQLRELFTDNRLIISWEKPDKNGDAVQWYNVYWKRVGSKDLDSDRTDHLYYELRNLDPTETYEFLVKSSNYYGTSALADPLVINIQEIQTHNDSYLVSYEFYKYR</sequence>
<dbReference type="InterPro" id="IPR002602">
    <property type="entry name" value="DB"/>
</dbReference>
<evidence type="ECO:0000313" key="4">
    <source>
        <dbReference type="Proteomes" id="UP000728032"/>
    </source>
</evidence>
<gene>
    <name evidence="3" type="ORF">ONB1V03_LOCUS5841</name>
</gene>